<reference evidence="6 7" key="1">
    <citation type="journal article" date="2012" name="Genome Biol.">
        <title>Sequencing three crocodilian genomes to illuminate the evolution of archosaurs and amniotes.</title>
        <authorList>
            <person name="St John J.A."/>
            <person name="Braun E.L."/>
            <person name="Isberg S.R."/>
            <person name="Miles L.G."/>
            <person name="Chong A.Y."/>
            <person name="Gongora J."/>
            <person name="Dalzell P."/>
            <person name="Moran C."/>
            <person name="Bed'hom B."/>
            <person name="Abzhanov A."/>
            <person name="Burgess S.C."/>
            <person name="Cooksey A.M."/>
            <person name="Castoe T.A."/>
            <person name="Crawford N.G."/>
            <person name="Densmore L.D."/>
            <person name="Drew J.C."/>
            <person name="Edwards S.V."/>
            <person name="Faircloth B.C."/>
            <person name="Fujita M.K."/>
            <person name="Greenwold M.J."/>
            <person name="Hoffmann F.G."/>
            <person name="Howard J.M."/>
            <person name="Iguchi T."/>
            <person name="Janes D.E."/>
            <person name="Khan S.Y."/>
            <person name="Kohno S."/>
            <person name="de Koning A.J."/>
            <person name="Lance S.L."/>
            <person name="McCarthy F.M."/>
            <person name="McCormack J.E."/>
            <person name="Merchant M.E."/>
            <person name="Peterson D.G."/>
            <person name="Pollock D.D."/>
            <person name="Pourmand N."/>
            <person name="Raney B.J."/>
            <person name="Roessler K.A."/>
            <person name="Sanford J.R."/>
            <person name="Sawyer R.H."/>
            <person name="Schmidt C.J."/>
            <person name="Triplett E.W."/>
            <person name="Tuberville T.D."/>
            <person name="Venegas-Anaya M."/>
            <person name="Howard J.T."/>
            <person name="Jarvis E.D."/>
            <person name="Guillette L.J.Jr."/>
            <person name="Glenn T.C."/>
            <person name="Green R.E."/>
            <person name="Ray D.A."/>
        </authorList>
    </citation>
    <scope>NUCLEOTIDE SEQUENCE [LARGE SCALE GENOMIC DNA]</scope>
    <source>
        <strain evidence="6">KSC_2009_1</strain>
    </source>
</reference>
<comment type="similarity">
    <text evidence="2 3">Belongs to the small heat shock protein (HSP20) family.</text>
</comment>
<dbReference type="Proteomes" id="UP000050525">
    <property type="component" value="Unassembled WGS sequence"/>
</dbReference>
<dbReference type="Pfam" id="PF00011">
    <property type="entry name" value="HSP20"/>
    <property type="match status" value="1"/>
</dbReference>
<sequence length="160" mass="17153">MDWAQELMSSVQQLLLGEGNSSSSTEREQSASGTMPQGADGAFTVCQDVKDFAPGELTVKLVGRKVLLTGKKATQSKDSKGSFSYKYEVFKREWDMPKGVDPNSLTCSVSSEGQLRIKAPCQGQRATPERNVPIHITPAGSPEAEAVAGCKEGTNDRARA</sequence>
<dbReference type="GO" id="GO:0051082">
    <property type="term" value="F:unfolded protein binding"/>
    <property type="evidence" value="ECO:0007669"/>
    <property type="project" value="TreeGrafter"/>
</dbReference>
<accession>A0A151PC18</accession>
<evidence type="ECO:0000259" key="5">
    <source>
        <dbReference type="PROSITE" id="PS01031"/>
    </source>
</evidence>
<evidence type="ECO:0000256" key="3">
    <source>
        <dbReference type="RuleBase" id="RU003616"/>
    </source>
</evidence>
<dbReference type="CDD" id="cd06481">
    <property type="entry name" value="ACD_HspB9_like"/>
    <property type="match status" value="1"/>
</dbReference>
<dbReference type="PANTHER" id="PTHR45640">
    <property type="entry name" value="HEAT SHOCK PROTEIN HSP-12.2-RELATED"/>
    <property type="match status" value="1"/>
</dbReference>
<dbReference type="eggNOG" id="KOG3591">
    <property type="taxonomic scope" value="Eukaryota"/>
</dbReference>
<feature type="region of interest" description="Disordered" evidence="4">
    <location>
        <begin position="16"/>
        <end position="38"/>
    </location>
</feature>
<evidence type="ECO:0000256" key="4">
    <source>
        <dbReference type="SAM" id="MobiDB-lite"/>
    </source>
</evidence>
<gene>
    <name evidence="6" type="ORF">Y1Q_0018415</name>
</gene>
<feature type="domain" description="SHSP" evidence="5">
    <location>
        <begin position="25"/>
        <end position="137"/>
    </location>
</feature>
<dbReference type="InterPro" id="IPR008978">
    <property type="entry name" value="HSP20-like_chaperone"/>
</dbReference>
<dbReference type="PROSITE" id="PS01031">
    <property type="entry name" value="SHSP"/>
    <property type="match status" value="1"/>
</dbReference>
<dbReference type="GO" id="GO:0005737">
    <property type="term" value="C:cytoplasm"/>
    <property type="evidence" value="ECO:0007669"/>
    <property type="project" value="TreeGrafter"/>
</dbReference>
<keyword evidence="1" id="KW-0346">Stress response</keyword>
<dbReference type="Gene3D" id="2.60.40.790">
    <property type="match status" value="1"/>
</dbReference>
<dbReference type="SUPFAM" id="SSF49764">
    <property type="entry name" value="HSP20-like chaperones"/>
    <property type="match status" value="1"/>
</dbReference>
<proteinExistence type="inferred from homology"/>
<evidence type="ECO:0000313" key="7">
    <source>
        <dbReference type="Proteomes" id="UP000050525"/>
    </source>
</evidence>
<dbReference type="GO" id="GO:0005634">
    <property type="term" value="C:nucleus"/>
    <property type="evidence" value="ECO:0007669"/>
    <property type="project" value="TreeGrafter"/>
</dbReference>
<evidence type="ECO:0000313" key="6">
    <source>
        <dbReference type="EMBL" id="KYO46656.1"/>
    </source>
</evidence>
<name>A0A151PC18_ALLMI</name>
<dbReference type="AlphaFoldDB" id="A0A151PC18"/>
<dbReference type="InterPro" id="IPR002068">
    <property type="entry name" value="A-crystallin/Hsp20_dom"/>
</dbReference>
<evidence type="ECO:0000256" key="1">
    <source>
        <dbReference type="ARBA" id="ARBA00023016"/>
    </source>
</evidence>
<keyword evidence="7" id="KW-1185">Reference proteome</keyword>
<dbReference type="EMBL" id="AKHW03000499">
    <property type="protein sequence ID" value="KYO46656.1"/>
    <property type="molecule type" value="Genomic_DNA"/>
</dbReference>
<comment type="caution">
    <text evidence="6">The sequence shown here is derived from an EMBL/GenBank/DDBJ whole genome shotgun (WGS) entry which is preliminary data.</text>
</comment>
<feature type="region of interest" description="Disordered" evidence="4">
    <location>
        <begin position="121"/>
        <end position="160"/>
    </location>
</feature>
<protein>
    <submittedName>
        <fullName evidence="6">Heat shock protein beta-11-like</fullName>
    </submittedName>
</protein>
<dbReference type="GO" id="GO:0009408">
    <property type="term" value="P:response to heat"/>
    <property type="evidence" value="ECO:0007669"/>
    <property type="project" value="TreeGrafter"/>
</dbReference>
<dbReference type="PANTHER" id="PTHR45640:SF2">
    <property type="entry name" value="HEAT SHOCK PROTEIN BETA-11-RELATED"/>
    <property type="match status" value="1"/>
</dbReference>
<dbReference type="InterPro" id="IPR001436">
    <property type="entry name" value="Alpha-crystallin/sHSP_animal"/>
</dbReference>
<dbReference type="GO" id="GO:0042026">
    <property type="term" value="P:protein refolding"/>
    <property type="evidence" value="ECO:0007669"/>
    <property type="project" value="TreeGrafter"/>
</dbReference>
<evidence type="ECO:0000256" key="2">
    <source>
        <dbReference type="PROSITE-ProRule" id="PRU00285"/>
    </source>
</evidence>
<organism evidence="6 7">
    <name type="scientific">Alligator mississippiensis</name>
    <name type="common">American alligator</name>
    <dbReference type="NCBI Taxonomy" id="8496"/>
    <lineage>
        <taxon>Eukaryota</taxon>
        <taxon>Metazoa</taxon>
        <taxon>Chordata</taxon>
        <taxon>Craniata</taxon>
        <taxon>Vertebrata</taxon>
        <taxon>Euteleostomi</taxon>
        <taxon>Archelosauria</taxon>
        <taxon>Archosauria</taxon>
        <taxon>Crocodylia</taxon>
        <taxon>Alligatoridae</taxon>
        <taxon>Alligatorinae</taxon>
        <taxon>Alligator</taxon>
    </lineage>
</organism>